<evidence type="ECO:0000313" key="1">
    <source>
        <dbReference type="EMBL" id="MBB5072419.1"/>
    </source>
</evidence>
<dbReference type="RefSeq" id="WP_184483766.1">
    <property type="nucleotide sequence ID" value="NZ_JACHIV010000001.1"/>
</dbReference>
<proteinExistence type="predicted"/>
<comment type="caution">
    <text evidence="1">The sequence shown here is derived from an EMBL/GenBank/DDBJ whole genome shotgun (WGS) entry which is preliminary data.</text>
</comment>
<gene>
    <name evidence="1" type="ORF">BJ969_005507</name>
</gene>
<organism evidence="1 2">
    <name type="scientific">Saccharopolyspora gloriosae</name>
    <dbReference type="NCBI Taxonomy" id="455344"/>
    <lineage>
        <taxon>Bacteria</taxon>
        <taxon>Bacillati</taxon>
        <taxon>Actinomycetota</taxon>
        <taxon>Actinomycetes</taxon>
        <taxon>Pseudonocardiales</taxon>
        <taxon>Pseudonocardiaceae</taxon>
        <taxon>Saccharopolyspora</taxon>
    </lineage>
</organism>
<sequence>MVNKKLKPAKVLSLARRAARNAKTTIQEIPGRGKGSHRIFAVYDREGAEVARFGLTGHNKEISWYVLTHIETGLAPIFGDKWLEDR</sequence>
<dbReference type="Proteomes" id="UP000580474">
    <property type="component" value="Unassembled WGS sequence"/>
</dbReference>
<keyword evidence="2" id="KW-1185">Reference proteome</keyword>
<accession>A0A840NT11</accession>
<dbReference type="EMBL" id="JACHIV010000001">
    <property type="protein sequence ID" value="MBB5072419.1"/>
    <property type="molecule type" value="Genomic_DNA"/>
</dbReference>
<dbReference type="AlphaFoldDB" id="A0A840NT11"/>
<evidence type="ECO:0000313" key="2">
    <source>
        <dbReference type="Proteomes" id="UP000580474"/>
    </source>
</evidence>
<reference evidence="1 2" key="1">
    <citation type="submission" date="2020-08" db="EMBL/GenBank/DDBJ databases">
        <title>Sequencing the genomes of 1000 actinobacteria strains.</title>
        <authorList>
            <person name="Klenk H.-P."/>
        </authorList>
    </citation>
    <scope>NUCLEOTIDE SEQUENCE [LARGE SCALE GENOMIC DNA]</scope>
    <source>
        <strain evidence="1 2">DSM 45582</strain>
    </source>
</reference>
<name>A0A840NT11_9PSEU</name>
<protein>
    <submittedName>
        <fullName evidence="1">Uncharacterized protein</fullName>
    </submittedName>
</protein>